<sequence length="1100" mass="118896">MALLSIRIRIRLVVLLVSLMPCAAAQPAPTLPSNTTDRAALLAFKAQVKDPLGILAGNWTATASPCSWIGVSCDRRGQHVTGLELDSMPLHGSIAPQLGNLSFLSNLVLSNASLEGPVPSELGGLPWLQNLVLSYNSLSGTIPSTLGNLSRLQSLYLDSNNFFGGIPHEFQNLNSLQSLRLSNNDLSGPIPYGLFNNTPNLGIVRLGSNRLTGAIPDSIGSLSKLELLVLEKNLLSGPMPPAIFNMSQLQVIAIGRNNLSGPIPGNESFYLPMLEVFSLSENQFDGPIPAGLSACQNLDMLSLPVNNFTGSVPSWLATMPSLTRIYLSTNGLTGEIPVELSNCTGLLGLDLSENKLQGGIPPELGHLRNLRFISFANNPITGPIPESIGYLSNLTTIDFFGTGLTGSVPTSFGNLLNLRRIWLDGNQLSGNLDFLSAFSKCRSLDTIGLSSNTFIGRLPPYIGNLSAVLQTFRVDNNRITGSIPSTFANLINLLILSLSGNQLNGTIPTSIAAMSNLQELDLSRNSLSGTIPTEIDGLINLAELHLDSNRLIGSIPSSVSSLSQIQVITLSNNLLSSAIPTSLWQNQKLTKLDLSHNSFSGSLPVDVGKLSAITMMDLSGNQLSGGIPGSFGDLQMMTYLNLSSNLLQGSIPDSLGKLLSIEELDFSSNALSGAIPKSLANLTYLTNLNLSFNSLGGQIPEGGVFSNITLKSLMGNSALCGLPREGIAPCQKRKHSRTKQLLLKVILPAVATLFILSACLYMLVGRKMNKQGNMAASSETDLLNYQLISYHELVRATSNFSDDNLLGAGGFGKVFKGQLDDGSIIAIKVLNMQDEVASNSFDTECRILRMARHRNLVRIVSTCSNLDFKALVLEYMPNGSLDDWLHSIERRHISFLQRVGIMLDVAMALEYLHHRHFEVVLHFDLKPSNILLDTEMIAHVADFGVSKLLFGDDNSMVLTSMPGTVGYMAPEFGSTGKASRMSDVYSFGIVLLEVFTRKNPTDPMFVGELSLREWVNQAFPHEFLSVTDCTLLQGEPKLDINPTSNPSEENSTILNTCLVSIIELGLLCSRTAPDERMPMDDVVVRLNKIKSNYCSQLPKY</sequence>
<reference evidence="1" key="1">
    <citation type="submission" date="2021-05" db="EMBL/GenBank/DDBJ databases">
        <authorList>
            <person name="Scholz U."/>
            <person name="Mascher M."/>
            <person name="Fiebig A."/>
        </authorList>
    </citation>
    <scope>NUCLEOTIDE SEQUENCE [LARGE SCALE GENOMIC DNA]</scope>
</reference>
<organism evidence="1 2">
    <name type="scientific">Avena sativa</name>
    <name type="common">Oat</name>
    <dbReference type="NCBI Taxonomy" id="4498"/>
    <lineage>
        <taxon>Eukaryota</taxon>
        <taxon>Viridiplantae</taxon>
        <taxon>Streptophyta</taxon>
        <taxon>Embryophyta</taxon>
        <taxon>Tracheophyta</taxon>
        <taxon>Spermatophyta</taxon>
        <taxon>Magnoliopsida</taxon>
        <taxon>Liliopsida</taxon>
        <taxon>Poales</taxon>
        <taxon>Poaceae</taxon>
        <taxon>BOP clade</taxon>
        <taxon>Pooideae</taxon>
        <taxon>Poodae</taxon>
        <taxon>Poeae</taxon>
        <taxon>Poeae Chloroplast Group 1 (Aveneae type)</taxon>
        <taxon>Aveninae</taxon>
        <taxon>Avena</taxon>
    </lineage>
</organism>
<accession>A0ACD5VQP0</accession>
<evidence type="ECO:0000313" key="1">
    <source>
        <dbReference type="EnsemblPlants" id="AVESA.00010b.r2.3CG0497650.1.CDS"/>
    </source>
</evidence>
<evidence type="ECO:0000313" key="2">
    <source>
        <dbReference type="Proteomes" id="UP001732700"/>
    </source>
</evidence>
<dbReference type="Proteomes" id="UP001732700">
    <property type="component" value="Chromosome 3C"/>
</dbReference>
<proteinExistence type="predicted"/>
<dbReference type="EnsemblPlants" id="AVESA.00010b.r2.3CG0497650.1">
    <property type="protein sequence ID" value="AVESA.00010b.r2.3CG0497650.1.CDS"/>
    <property type="gene ID" value="AVESA.00010b.r2.3CG0497650"/>
</dbReference>
<name>A0ACD5VQP0_AVESA</name>
<protein>
    <submittedName>
        <fullName evidence="1">Uncharacterized protein</fullName>
    </submittedName>
</protein>
<keyword evidence="2" id="KW-1185">Reference proteome</keyword>
<reference evidence="1" key="2">
    <citation type="submission" date="2025-09" db="UniProtKB">
        <authorList>
            <consortium name="EnsemblPlants"/>
        </authorList>
    </citation>
    <scope>IDENTIFICATION</scope>
</reference>